<evidence type="ECO:0000313" key="1">
    <source>
        <dbReference type="EMBL" id="KAH6923500.1"/>
    </source>
</evidence>
<organism evidence="1 2">
    <name type="scientific">Hyalomma asiaticum</name>
    <name type="common">Tick</name>
    <dbReference type="NCBI Taxonomy" id="266040"/>
    <lineage>
        <taxon>Eukaryota</taxon>
        <taxon>Metazoa</taxon>
        <taxon>Ecdysozoa</taxon>
        <taxon>Arthropoda</taxon>
        <taxon>Chelicerata</taxon>
        <taxon>Arachnida</taxon>
        <taxon>Acari</taxon>
        <taxon>Parasitiformes</taxon>
        <taxon>Ixodida</taxon>
        <taxon>Ixodoidea</taxon>
        <taxon>Ixodidae</taxon>
        <taxon>Hyalomminae</taxon>
        <taxon>Hyalomma</taxon>
    </lineage>
</organism>
<reference evidence="1" key="1">
    <citation type="submission" date="2020-05" db="EMBL/GenBank/DDBJ databases">
        <title>Large-scale comparative analyses of tick genomes elucidate their genetic diversity and vector capacities.</title>
        <authorList>
            <person name="Jia N."/>
            <person name="Wang J."/>
            <person name="Shi W."/>
            <person name="Du L."/>
            <person name="Sun Y."/>
            <person name="Zhan W."/>
            <person name="Jiang J."/>
            <person name="Wang Q."/>
            <person name="Zhang B."/>
            <person name="Ji P."/>
            <person name="Sakyi L.B."/>
            <person name="Cui X."/>
            <person name="Yuan T."/>
            <person name="Jiang B."/>
            <person name="Yang W."/>
            <person name="Lam T.T.-Y."/>
            <person name="Chang Q."/>
            <person name="Ding S."/>
            <person name="Wang X."/>
            <person name="Zhu J."/>
            <person name="Ruan X."/>
            <person name="Zhao L."/>
            <person name="Wei J."/>
            <person name="Que T."/>
            <person name="Du C."/>
            <person name="Cheng J."/>
            <person name="Dai P."/>
            <person name="Han X."/>
            <person name="Huang E."/>
            <person name="Gao Y."/>
            <person name="Liu J."/>
            <person name="Shao H."/>
            <person name="Ye R."/>
            <person name="Li L."/>
            <person name="Wei W."/>
            <person name="Wang X."/>
            <person name="Wang C."/>
            <person name="Yang T."/>
            <person name="Huo Q."/>
            <person name="Li W."/>
            <person name="Guo W."/>
            <person name="Chen H."/>
            <person name="Zhou L."/>
            <person name="Ni X."/>
            <person name="Tian J."/>
            <person name="Zhou Y."/>
            <person name="Sheng Y."/>
            <person name="Liu T."/>
            <person name="Pan Y."/>
            <person name="Xia L."/>
            <person name="Li J."/>
            <person name="Zhao F."/>
            <person name="Cao W."/>
        </authorList>
    </citation>
    <scope>NUCLEOTIDE SEQUENCE</scope>
    <source>
        <strain evidence="1">Hyas-2018</strain>
    </source>
</reference>
<evidence type="ECO:0000313" key="2">
    <source>
        <dbReference type="Proteomes" id="UP000821845"/>
    </source>
</evidence>
<proteinExistence type="predicted"/>
<sequence length="88" mass="10438">MNQHHTRANARDVQWENTFEGLGSDHRIISITIGNTPDVQGKQHMVKIIDWEKFRKNRDQKQQEPIQDIREWNKDILADVEKATMDIE</sequence>
<keyword evidence="2" id="KW-1185">Reference proteome</keyword>
<protein>
    <submittedName>
        <fullName evidence="1">Uncharacterized protein</fullName>
    </submittedName>
</protein>
<gene>
    <name evidence="1" type="ORF">HPB50_001962</name>
</gene>
<dbReference type="Proteomes" id="UP000821845">
    <property type="component" value="Chromosome 8"/>
</dbReference>
<dbReference type="EMBL" id="CM023488">
    <property type="protein sequence ID" value="KAH6923500.1"/>
    <property type="molecule type" value="Genomic_DNA"/>
</dbReference>
<comment type="caution">
    <text evidence="1">The sequence shown here is derived from an EMBL/GenBank/DDBJ whole genome shotgun (WGS) entry which is preliminary data.</text>
</comment>
<accession>A0ACB7RLY3</accession>
<name>A0ACB7RLY3_HYAAI</name>